<dbReference type="Pfam" id="PF05593">
    <property type="entry name" value="RHS_repeat"/>
    <property type="match status" value="3"/>
</dbReference>
<evidence type="ECO:0000313" key="4">
    <source>
        <dbReference type="Proteomes" id="UP001061302"/>
    </source>
</evidence>
<dbReference type="NCBIfam" id="TIGR01643">
    <property type="entry name" value="YD_repeat_2x"/>
    <property type="match status" value="4"/>
</dbReference>
<name>A0ABY6DRT7_9NEIS</name>
<dbReference type="Pfam" id="PF20148">
    <property type="entry name" value="DUF6531"/>
    <property type="match status" value="1"/>
</dbReference>
<dbReference type="Gene3D" id="2.180.10.10">
    <property type="entry name" value="RHS repeat-associated core"/>
    <property type="match status" value="1"/>
</dbReference>
<feature type="chain" id="PRO_5046368724" evidence="1">
    <location>
        <begin position="23"/>
        <end position="773"/>
    </location>
</feature>
<dbReference type="PANTHER" id="PTHR32305">
    <property type="match status" value="1"/>
</dbReference>
<gene>
    <name evidence="3" type="ORF">N8I74_07970</name>
</gene>
<dbReference type="InterPro" id="IPR031325">
    <property type="entry name" value="RHS_repeat"/>
</dbReference>
<dbReference type="InterPro" id="IPR045351">
    <property type="entry name" value="DUF6531"/>
</dbReference>
<keyword evidence="4" id="KW-1185">Reference proteome</keyword>
<dbReference type="Proteomes" id="UP001061302">
    <property type="component" value="Chromosome"/>
</dbReference>
<proteinExistence type="predicted"/>
<protein>
    <submittedName>
        <fullName evidence="3">DUF6531 domain-containing protein</fullName>
    </submittedName>
</protein>
<evidence type="ECO:0000259" key="2">
    <source>
        <dbReference type="Pfam" id="PF20148"/>
    </source>
</evidence>
<feature type="domain" description="DUF6531" evidence="2">
    <location>
        <begin position="199"/>
        <end position="278"/>
    </location>
</feature>
<accession>A0ABY6DRT7</accession>
<sequence length="773" mass="85509">MRNLHLTMMVVLLGASIFPVSAASGKIGFVASDGTKFVLDDEIEGGKDSVESAVVDRLRRKKGTFSVVDSFKYTASWSGCSASGRAYSGGVQGCLFNWVEGVTAAEVCRRIAIAEKARPPIAAPNMRIRRWRMESRTEMFPTDDYICVTEFDSNAGPVRWEHVVKMSTPTAPSAPDVYSDVNKGECDADPQESISAMCGNPIHVGTGNKFQAELDYAHSKSPFIKYVRYYNSLGTSIALPLYVAPNWSDNFHAFLIPDAGESDAGLQAYRPDGRLVVFRPIGGGRFAAATNPFERLENLGPGEISPKWRYTNAQNIIEDYDAQGQLISISGLNGERVELSYNEFGQILNIQDKKRPGLGLRFEYGFTAGMNLLRRVWLISPGQSDEAIATYEYDPNTNNYPGGRLFAVTYADGKQRQYRYEDPDFKDALTSLVDEDGNVLATWKYNDDGLAYESSHAGNVGKITVAYGVDDLHATVTSASGAELDFELADVAGNVKVKRRTRSCAGVDCTGEIQLERDSRGNVVKAVDALSSVTTYVYDPVRHLETSRTEAAGTPEARSISTMWHPNWRLPDTIDEPGRVTKYVYDGQGNLKSKAVTANGEVRQQSWTYLPNGFMETATDERGKVTRYTYDELGNVKTITNPAGQVTQFPSYDAHGNVLEMVDADGRRTLFAYDQRQRLITRTESGEKTQFEYYSTGLLKRIVFPDQSHIGYRYNFAHQLIGVEHSSGSRIDYVPDSNGNIEQEDRYDADGVLAAGLQVAQQARMLPAHPRAQ</sequence>
<evidence type="ECO:0000256" key="1">
    <source>
        <dbReference type="SAM" id="SignalP"/>
    </source>
</evidence>
<dbReference type="InterPro" id="IPR050708">
    <property type="entry name" value="T6SS_VgrG/RHS"/>
</dbReference>
<dbReference type="InterPro" id="IPR006530">
    <property type="entry name" value="YD"/>
</dbReference>
<evidence type="ECO:0000313" key="3">
    <source>
        <dbReference type="EMBL" id="UXY16938.1"/>
    </source>
</evidence>
<feature type="signal peptide" evidence="1">
    <location>
        <begin position="1"/>
        <end position="22"/>
    </location>
</feature>
<dbReference type="RefSeq" id="WP_263126357.1">
    <property type="nucleotide sequence ID" value="NZ_CP106753.1"/>
</dbReference>
<dbReference type="PANTHER" id="PTHR32305:SF15">
    <property type="entry name" value="PROTEIN RHSA-RELATED"/>
    <property type="match status" value="1"/>
</dbReference>
<dbReference type="EMBL" id="CP106753">
    <property type="protein sequence ID" value="UXY16938.1"/>
    <property type="molecule type" value="Genomic_DNA"/>
</dbReference>
<reference evidence="3" key="1">
    <citation type="submission" date="2022-10" db="EMBL/GenBank/DDBJ databases">
        <title>Chitiniphilus purpureus sp. nov., a novel chitin-degrading bacterium isolated from crawfish pond sediment.</title>
        <authorList>
            <person name="Li K."/>
        </authorList>
    </citation>
    <scope>NUCLEOTIDE SEQUENCE</scope>
    <source>
        <strain evidence="3">CD1</strain>
    </source>
</reference>
<keyword evidence="1" id="KW-0732">Signal</keyword>
<organism evidence="3 4">
    <name type="scientific">Chitiniphilus purpureus</name>
    <dbReference type="NCBI Taxonomy" id="2981137"/>
    <lineage>
        <taxon>Bacteria</taxon>
        <taxon>Pseudomonadati</taxon>
        <taxon>Pseudomonadota</taxon>
        <taxon>Betaproteobacteria</taxon>
        <taxon>Neisseriales</taxon>
        <taxon>Chitinibacteraceae</taxon>
        <taxon>Chitiniphilus</taxon>
    </lineage>
</organism>